<proteinExistence type="predicted"/>
<dbReference type="Proteomes" id="UP000243750">
    <property type="component" value="Unassembled WGS sequence"/>
</dbReference>
<organism evidence="1 3">
    <name type="scientific">Halopseudomonas pelagia</name>
    <dbReference type="NCBI Taxonomy" id="553151"/>
    <lineage>
        <taxon>Bacteria</taxon>
        <taxon>Pseudomonadati</taxon>
        <taxon>Pseudomonadota</taxon>
        <taxon>Gammaproteobacteria</taxon>
        <taxon>Pseudomonadales</taxon>
        <taxon>Pseudomonadaceae</taxon>
        <taxon>Halopseudomonas</taxon>
    </lineage>
</organism>
<protein>
    <submittedName>
        <fullName evidence="1">Uncharacterized protein</fullName>
    </submittedName>
</protein>
<reference evidence="2 4" key="2">
    <citation type="submission" date="2018-10" db="EMBL/GenBank/DDBJ databases">
        <title>Complete genome sequence of Pseudomonas pelagia strain Kongs-67.</title>
        <authorList>
            <person name="Sinha R.K."/>
            <person name="Krishnan K."/>
        </authorList>
    </citation>
    <scope>NUCLEOTIDE SEQUENCE [LARGE SCALE GENOMIC DNA]</scope>
    <source>
        <strain evidence="2 4">Kongs-67</strain>
    </source>
</reference>
<evidence type="ECO:0000313" key="2">
    <source>
        <dbReference type="EMBL" id="QFY58030.1"/>
    </source>
</evidence>
<dbReference type="EMBL" id="CP033116">
    <property type="protein sequence ID" value="QFY58030.1"/>
    <property type="molecule type" value="Genomic_DNA"/>
</dbReference>
<dbReference type="EMBL" id="NWMT01000248">
    <property type="protein sequence ID" value="PCC97715.1"/>
    <property type="molecule type" value="Genomic_DNA"/>
</dbReference>
<keyword evidence="4" id="KW-1185">Reference proteome</keyword>
<accession>A0AA91TZC2</accession>
<name>A0AA91TZC2_9GAMM</name>
<evidence type="ECO:0000313" key="1">
    <source>
        <dbReference type="EMBL" id="PCC97715.1"/>
    </source>
</evidence>
<dbReference type="Proteomes" id="UP000344571">
    <property type="component" value="Chromosome"/>
</dbReference>
<dbReference type="Pfam" id="PF20330">
    <property type="entry name" value="DUF6625"/>
    <property type="match status" value="1"/>
</dbReference>
<dbReference type="InterPro" id="IPR046733">
    <property type="entry name" value="DUF6625"/>
</dbReference>
<reference evidence="1 3" key="1">
    <citation type="submission" date="2017-09" db="EMBL/GenBank/DDBJ databases">
        <title>Bacterial and phytoplankton interrelationship in Kongsfjorden, an Arctic fjord.</title>
        <authorList>
            <person name="Sinha R."/>
            <person name="Krishnan K."/>
        </authorList>
    </citation>
    <scope>NUCLEOTIDE SEQUENCE [LARGE SCALE GENOMIC DNA]</scope>
    <source>
        <strain evidence="1 3">58</strain>
    </source>
</reference>
<gene>
    <name evidence="1" type="ORF">CO192_20925</name>
    <name evidence="2" type="ORF">EAO82_17640</name>
</gene>
<sequence>MNTAIAIQPSIRFVIPYFGSWPFWMAFYLESCRRNPTIEWLFFTDCGIPDNPPDNVRFIEMSYRAYCELVSSRLGIDFYPEQPYKLCDIKPALGYIHADQLDEVDFWAFGDIDVIYGDLRGYFTAERLATKDLFATHHRRISGHLCLVRNTVMMREAFMRIPQWRERYADPAHQALDEGAFSRLFIRHKNWPESLRLFAARFNAWSRRSEFIESHSTFTILANGRRVLPQKWFLRDGRLTNSELSGVELPYLHFLVWKNQSWKELTADSLKGPDGLAFCANWDVSQIGWRDAEL</sequence>
<dbReference type="AlphaFoldDB" id="A0AA91TZC2"/>
<evidence type="ECO:0000313" key="4">
    <source>
        <dbReference type="Proteomes" id="UP000344571"/>
    </source>
</evidence>
<dbReference type="RefSeq" id="WP_096348456.1">
    <property type="nucleotide sequence ID" value="NZ_CP033116.1"/>
</dbReference>
<evidence type="ECO:0000313" key="3">
    <source>
        <dbReference type="Proteomes" id="UP000243750"/>
    </source>
</evidence>